<sequence length="146" mass="15145">MSSRGSEGPEDVDAAFAEIVAGLERDFGGRWPEPAELDEERPSRPAARDAGEPTGMPVPEPPADDDDHYVPPEPPPFPRLRAGAVVALVLFAIGALLLVAPGAVGIAPRVATPLALISLSCGIGWLVLRMRTGPPPDSGPDDGAQL</sequence>
<evidence type="ECO:0000256" key="1">
    <source>
        <dbReference type="SAM" id="MobiDB-lite"/>
    </source>
</evidence>
<dbReference type="AlphaFoldDB" id="A0A4D4J1L0"/>
<feature type="transmembrane region" description="Helical" evidence="2">
    <location>
        <begin position="82"/>
        <end position="104"/>
    </location>
</feature>
<proteinExistence type="predicted"/>
<accession>A0A4D4J1L0</accession>
<feature type="region of interest" description="Disordered" evidence="1">
    <location>
        <begin position="25"/>
        <end position="75"/>
    </location>
</feature>
<keyword evidence="2" id="KW-0812">Transmembrane</keyword>
<keyword evidence="2" id="KW-1133">Transmembrane helix</keyword>
<organism evidence="3 4">
    <name type="scientific">Gandjariella thermophila</name>
    <dbReference type="NCBI Taxonomy" id="1931992"/>
    <lineage>
        <taxon>Bacteria</taxon>
        <taxon>Bacillati</taxon>
        <taxon>Actinomycetota</taxon>
        <taxon>Actinomycetes</taxon>
        <taxon>Pseudonocardiales</taxon>
        <taxon>Pseudonocardiaceae</taxon>
        <taxon>Gandjariella</taxon>
    </lineage>
</organism>
<dbReference type="EMBL" id="BJFL01000007">
    <property type="protein sequence ID" value="GDY30371.1"/>
    <property type="molecule type" value="Genomic_DNA"/>
</dbReference>
<keyword evidence="2" id="KW-0472">Membrane</keyword>
<reference evidence="4" key="1">
    <citation type="submission" date="2019-04" db="EMBL/GenBank/DDBJ databases">
        <title>Draft genome sequence of Pseudonocardiaceae bacterium SL3-2-4.</title>
        <authorList>
            <person name="Ningsih F."/>
            <person name="Yokota A."/>
            <person name="Sakai Y."/>
            <person name="Nanatani K."/>
            <person name="Yabe S."/>
            <person name="Oetari A."/>
            <person name="Sjamsuridzal W."/>
        </authorList>
    </citation>
    <scope>NUCLEOTIDE SEQUENCE [LARGE SCALE GENOMIC DNA]</scope>
    <source>
        <strain evidence="4">SL3-2-4</strain>
    </source>
</reference>
<feature type="transmembrane region" description="Helical" evidence="2">
    <location>
        <begin position="110"/>
        <end position="128"/>
    </location>
</feature>
<evidence type="ECO:0000256" key="2">
    <source>
        <dbReference type="SAM" id="Phobius"/>
    </source>
</evidence>
<comment type="caution">
    <text evidence="3">The sequence shown here is derived from an EMBL/GenBank/DDBJ whole genome shotgun (WGS) entry which is preliminary data.</text>
</comment>
<evidence type="ECO:0000313" key="3">
    <source>
        <dbReference type="EMBL" id="GDY30371.1"/>
    </source>
</evidence>
<protein>
    <recommendedName>
        <fullName evidence="5">DUF308 domain-containing protein</fullName>
    </recommendedName>
</protein>
<keyword evidence="4" id="KW-1185">Reference proteome</keyword>
<name>A0A4D4J1L0_9PSEU</name>
<dbReference type="OrthoDB" id="5193869at2"/>
<dbReference type="Proteomes" id="UP000298860">
    <property type="component" value="Unassembled WGS sequence"/>
</dbReference>
<feature type="compositionally biased region" description="Basic and acidic residues" evidence="1">
    <location>
        <begin position="40"/>
        <end position="51"/>
    </location>
</feature>
<evidence type="ECO:0008006" key="5">
    <source>
        <dbReference type="Google" id="ProtNLM"/>
    </source>
</evidence>
<gene>
    <name evidence="3" type="ORF">GTS_20040</name>
</gene>
<evidence type="ECO:0000313" key="4">
    <source>
        <dbReference type="Proteomes" id="UP000298860"/>
    </source>
</evidence>
<dbReference type="RefSeq" id="WP_137813494.1">
    <property type="nucleotide sequence ID" value="NZ_BJFL01000007.1"/>
</dbReference>